<protein>
    <submittedName>
        <fullName evidence="1">Uncharacterized protein</fullName>
    </submittedName>
</protein>
<sequence>NTLCDIALFLFHHKNPVFVPFHSLPNVGLRNRCFSPHSLDTRVRDLIDLNSELLRPKSAGAS</sequence>
<dbReference type="AlphaFoldDB" id="A0A3A4NQZ7"/>
<name>A0A3A4NQZ7_ABYX5</name>
<gene>
    <name evidence="1" type="ORF">C4520_07025</name>
</gene>
<organism evidence="1 2">
    <name type="scientific">Abyssobacteria bacterium (strain SURF_5)</name>
    <dbReference type="NCBI Taxonomy" id="2093360"/>
    <lineage>
        <taxon>Bacteria</taxon>
        <taxon>Pseudomonadati</taxon>
        <taxon>Candidatus Hydrogenedentota</taxon>
        <taxon>Candidatus Abyssobacteria</taxon>
    </lineage>
</organism>
<accession>A0A3A4NQZ7</accession>
<dbReference type="Proteomes" id="UP000265882">
    <property type="component" value="Unassembled WGS sequence"/>
</dbReference>
<reference evidence="1 2" key="1">
    <citation type="journal article" date="2017" name="ISME J.">
        <title>Energy and carbon metabolisms in a deep terrestrial subsurface fluid microbial community.</title>
        <authorList>
            <person name="Momper L."/>
            <person name="Jungbluth S.P."/>
            <person name="Lee M.D."/>
            <person name="Amend J.P."/>
        </authorList>
    </citation>
    <scope>NUCLEOTIDE SEQUENCE [LARGE SCALE GENOMIC DNA]</scope>
    <source>
        <strain evidence="1">SURF_5</strain>
    </source>
</reference>
<dbReference type="EMBL" id="QZKU01000052">
    <property type="protein sequence ID" value="RJP22993.1"/>
    <property type="molecule type" value="Genomic_DNA"/>
</dbReference>
<evidence type="ECO:0000313" key="1">
    <source>
        <dbReference type="EMBL" id="RJP22993.1"/>
    </source>
</evidence>
<feature type="non-terminal residue" evidence="1">
    <location>
        <position position="1"/>
    </location>
</feature>
<evidence type="ECO:0000313" key="2">
    <source>
        <dbReference type="Proteomes" id="UP000265882"/>
    </source>
</evidence>
<comment type="caution">
    <text evidence="1">The sequence shown here is derived from an EMBL/GenBank/DDBJ whole genome shotgun (WGS) entry which is preliminary data.</text>
</comment>
<proteinExistence type="predicted"/>